<keyword evidence="3" id="KW-0732">Signal</keyword>
<dbReference type="PANTHER" id="PTHR33420">
    <property type="entry name" value="FIMBRIAL SUBUNIT ELFA-RELATED"/>
    <property type="match status" value="1"/>
</dbReference>
<dbReference type="Pfam" id="PF00419">
    <property type="entry name" value="Fimbrial"/>
    <property type="match status" value="1"/>
</dbReference>
<keyword evidence="7" id="KW-1185">Reference proteome</keyword>
<keyword evidence="4" id="KW-0281">Fimbrium</keyword>
<comment type="subcellular location">
    <subcellularLocation>
        <location evidence="1">Fimbrium</location>
    </subcellularLocation>
</comment>
<dbReference type="SUPFAM" id="SSF49401">
    <property type="entry name" value="Bacterial adhesins"/>
    <property type="match status" value="1"/>
</dbReference>
<accession>A0A0R0D8Q1</accession>
<organism evidence="6 7">
    <name type="scientific">Stenotrophomonas chelatiphaga</name>
    <dbReference type="NCBI Taxonomy" id="517011"/>
    <lineage>
        <taxon>Bacteria</taxon>
        <taxon>Pseudomonadati</taxon>
        <taxon>Pseudomonadota</taxon>
        <taxon>Gammaproteobacteria</taxon>
        <taxon>Lysobacterales</taxon>
        <taxon>Lysobacteraceae</taxon>
        <taxon>Stenotrophomonas</taxon>
    </lineage>
</organism>
<dbReference type="AlphaFoldDB" id="A0A0R0D8Q1"/>
<dbReference type="Proteomes" id="UP000051386">
    <property type="component" value="Unassembled WGS sequence"/>
</dbReference>
<dbReference type="InterPro" id="IPR050263">
    <property type="entry name" value="Bact_Fimbrial_Adh_Pro"/>
</dbReference>
<protein>
    <submittedName>
        <fullName evidence="6">Fimbrial protein</fullName>
    </submittedName>
</protein>
<evidence type="ECO:0000256" key="3">
    <source>
        <dbReference type="ARBA" id="ARBA00022729"/>
    </source>
</evidence>
<evidence type="ECO:0000256" key="2">
    <source>
        <dbReference type="ARBA" id="ARBA00006671"/>
    </source>
</evidence>
<sequence length="171" mass="17747">MTLIQRPLLGCTLLITGIPTALAERLEITGELTPSTCVVQVIDGTVSVRMGKVDLASVNTLARAGQQNFSLHLDCRGLGAAQTVAVRFSGAPHGLTGNLALTPSSTATNVGVALYDVDGRHQKIDASPTTAVLIAANGQGRLDYSAWYAAPFRNATAGTANAQASVVVLYR</sequence>
<dbReference type="PANTHER" id="PTHR33420:SF3">
    <property type="entry name" value="FIMBRIAL SUBUNIT ELFA"/>
    <property type="match status" value="1"/>
</dbReference>
<evidence type="ECO:0000313" key="6">
    <source>
        <dbReference type="EMBL" id="KRG74818.1"/>
    </source>
</evidence>
<dbReference type="GO" id="GO:0009289">
    <property type="term" value="C:pilus"/>
    <property type="evidence" value="ECO:0007669"/>
    <property type="project" value="UniProtKB-SubCell"/>
</dbReference>
<feature type="domain" description="Fimbrial-type adhesion" evidence="5">
    <location>
        <begin position="27"/>
        <end position="170"/>
    </location>
</feature>
<dbReference type="Gene3D" id="2.60.40.1090">
    <property type="entry name" value="Fimbrial-type adhesion domain"/>
    <property type="match status" value="1"/>
</dbReference>
<reference evidence="6 7" key="1">
    <citation type="submission" date="2015-05" db="EMBL/GenBank/DDBJ databases">
        <title>Genome sequencing and analysis of members of genus Stenotrophomonas.</title>
        <authorList>
            <person name="Patil P.P."/>
            <person name="Midha S."/>
            <person name="Patil P.B."/>
        </authorList>
    </citation>
    <scope>NUCLEOTIDE SEQUENCE [LARGE SCALE GENOMIC DNA]</scope>
    <source>
        <strain evidence="6 7">DSM 21508</strain>
    </source>
</reference>
<proteinExistence type="inferred from homology"/>
<comment type="similarity">
    <text evidence="2">Belongs to the fimbrial protein family.</text>
</comment>
<evidence type="ECO:0000313" key="7">
    <source>
        <dbReference type="Proteomes" id="UP000051386"/>
    </source>
</evidence>
<evidence type="ECO:0000256" key="4">
    <source>
        <dbReference type="ARBA" id="ARBA00023263"/>
    </source>
</evidence>
<dbReference type="InterPro" id="IPR008966">
    <property type="entry name" value="Adhesion_dom_sf"/>
</dbReference>
<comment type="caution">
    <text evidence="6">The sequence shown here is derived from an EMBL/GenBank/DDBJ whole genome shotgun (WGS) entry which is preliminary data.</text>
</comment>
<dbReference type="PATRIC" id="fig|517011.3.peg.720"/>
<dbReference type="EMBL" id="LDJK01000019">
    <property type="protein sequence ID" value="KRG74818.1"/>
    <property type="molecule type" value="Genomic_DNA"/>
</dbReference>
<dbReference type="InterPro" id="IPR036937">
    <property type="entry name" value="Adhesion_dom_fimbrial_sf"/>
</dbReference>
<gene>
    <name evidence="6" type="ORF">ABB28_06160</name>
</gene>
<dbReference type="RefSeq" id="WP_057507797.1">
    <property type="nucleotide sequence ID" value="NZ_LDJK01000019.1"/>
</dbReference>
<dbReference type="GO" id="GO:0043709">
    <property type="term" value="P:cell adhesion involved in single-species biofilm formation"/>
    <property type="evidence" value="ECO:0007669"/>
    <property type="project" value="TreeGrafter"/>
</dbReference>
<evidence type="ECO:0000259" key="5">
    <source>
        <dbReference type="Pfam" id="PF00419"/>
    </source>
</evidence>
<name>A0A0R0D8Q1_9GAMM</name>
<evidence type="ECO:0000256" key="1">
    <source>
        <dbReference type="ARBA" id="ARBA00004561"/>
    </source>
</evidence>
<dbReference type="InterPro" id="IPR000259">
    <property type="entry name" value="Adhesion_dom_fimbrial"/>
</dbReference>